<dbReference type="OrthoDB" id="436219at2759"/>
<gene>
    <name evidence="2" type="ORF">C1SCF055_LOCUS13250</name>
</gene>
<sequence>MPSAVLDLGIRPELWDNPDVNVHALIEANDTAGTFDPKSPPLRCWECWECWEFGAPNASGWGGIVYGGCQAGREVPTSGVWITIPETAVPRTSTLRWQVAQSRHREIMAIGEIFLELLQPIAEEHTIVERQEDLRGPKDGADQMKLTWR</sequence>
<feature type="region of interest" description="Disordered" evidence="1">
    <location>
        <begin position="130"/>
        <end position="149"/>
    </location>
</feature>
<evidence type="ECO:0000313" key="4">
    <source>
        <dbReference type="EMBL" id="CAL4773163.1"/>
    </source>
</evidence>
<feature type="compositionally biased region" description="Basic and acidic residues" evidence="1">
    <location>
        <begin position="130"/>
        <end position="142"/>
    </location>
</feature>
<proteinExistence type="predicted"/>
<dbReference type="EMBL" id="CAMXCT010001024">
    <property type="protein sequence ID" value="CAI3985851.1"/>
    <property type="molecule type" value="Genomic_DNA"/>
</dbReference>
<evidence type="ECO:0000256" key="1">
    <source>
        <dbReference type="SAM" id="MobiDB-lite"/>
    </source>
</evidence>
<reference evidence="3" key="2">
    <citation type="submission" date="2024-04" db="EMBL/GenBank/DDBJ databases">
        <authorList>
            <person name="Chen Y."/>
            <person name="Shah S."/>
            <person name="Dougan E. K."/>
            <person name="Thang M."/>
            <person name="Chan C."/>
        </authorList>
    </citation>
    <scope>NUCLEOTIDE SEQUENCE [LARGE SCALE GENOMIC DNA]</scope>
</reference>
<protein>
    <submittedName>
        <fullName evidence="4">Apple domain-containing protein</fullName>
    </submittedName>
</protein>
<organism evidence="2">
    <name type="scientific">Cladocopium goreaui</name>
    <dbReference type="NCBI Taxonomy" id="2562237"/>
    <lineage>
        <taxon>Eukaryota</taxon>
        <taxon>Sar</taxon>
        <taxon>Alveolata</taxon>
        <taxon>Dinophyceae</taxon>
        <taxon>Suessiales</taxon>
        <taxon>Symbiodiniaceae</taxon>
        <taxon>Cladocopium</taxon>
    </lineage>
</organism>
<evidence type="ECO:0000313" key="3">
    <source>
        <dbReference type="EMBL" id="CAL1139226.1"/>
    </source>
</evidence>
<dbReference type="EMBL" id="CAMXCT020001024">
    <property type="protein sequence ID" value="CAL1139226.1"/>
    <property type="molecule type" value="Genomic_DNA"/>
</dbReference>
<evidence type="ECO:0000313" key="2">
    <source>
        <dbReference type="EMBL" id="CAI3985851.1"/>
    </source>
</evidence>
<reference evidence="2" key="1">
    <citation type="submission" date="2022-10" db="EMBL/GenBank/DDBJ databases">
        <authorList>
            <person name="Chen Y."/>
            <person name="Dougan E. K."/>
            <person name="Chan C."/>
            <person name="Rhodes N."/>
            <person name="Thang M."/>
        </authorList>
    </citation>
    <scope>NUCLEOTIDE SEQUENCE</scope>
</reference>
<dbReference type="Proteomes" id="UP001152797">
    <property type="component" value="Unassembled WGS sequence"/>
</dbReference>
<accession>A0A9P1FRU7</accession>
<name>A0A9P1FRU7_9DINO</name>
<comment type="caution">
    <text evidence="2">The sequence shown here is derived from an EMBL/GenBank/DDBJ whole genome shotgun (WGS) entry which is preliminary data.</text>
</comment>
<dbReference type="EMBL" id="CAMXCT030001024">
    <property type="protein sequence ID" value="CAL4773163.1"/>
    <property type="molecule type" value="Genomic_DNA"/>
</dbReference>
<keyword evidence="5" id="KW-1185">Reference proteome</keyword>
<evidence type="ECO:0000313" key="5">
    <source>
        <dbReference type="Proteomes" id="UP001152797"/>
    </source>
</evidence>
<dbReference type="AlphaFoldDB" id="A0A9P1FRU7"/>